<feature type="signal peptide" evidence="1">
    <location>
        <begin position="1"/>
        <end position="25"/>
    </location>
</feature>
<protein>
    <recommendedName>
        <fullName evidence="2">DUF642 domain-containing protein</fullName>
    </recommendedName>
</protein>
<reference evidence="3 4" key="1">
    <citation type="submission" date="2014-03" db="EMBL/GenBank/DDBJ databases">
        <title>Bradyrhizobium valentinum sp. nov., isolated from effective nodules of Lupinus mariae-josephae, a lupine endemic of basic-lime soils in Eastern Spain.</title>
        <authorList>
            <person name="Duran D."/>
            <person name="Rey L."/>
            <person name="Navarro A."/>
            <person name="Busquets A."/>
            <person name="Imperial J."/>
            <person name="Ruiz-Argueso T."/>
        </authorList>
    </citation>
    <scope>NUCLEOTIDE SEQUENCE [LARGE SCALE GENOMIC DNA]</scope>
    <source>
        <strain evidence="3 4">PAC68</strain>
    </source>
</reference>
<dbReference type="AlphaFoldDB" id="A0A0R3KPB0"/>
<dbReference type="EMBL" id="LLXZ01000215">
    <property type="protein sequence ID" value="KRQ94754.1"/>
    <property type="molecule type" value="Genomic_DNA"/>
</dbReference>
<comment type="caution">
    <text evidence="3">The sequence shown here is derived from an EMBL/GenBank/DDBJ whole genome shotgun (WGS) entry which is preliminary data.</text>
</comment>
<proteinExistence type="predicted"/>
<dbReference type="NCBIfam" id="TIGR04362">
    <property type="entry name" value="choice_anch_C"/>
    <property type="match status" value="1"/>
</dbReference>
<dbReference type="InterPro" id="IPR008979">
    <property type="entry name" value="Galactose-bd-like_sf"/>
</dbReference>
<dbReference type="STRING" id="280332.CQ12_04295"/>
<sequence length="224" mass="23308">MKFNSFILSSTLAATILFNAHSAHANLVVNGGFENGVNPGSFTTLNAADSSSISGWTVTGGSIDYIGSYWQASEGSRSIDLNGLSQGTIAQQTLATVVGQQYLISFDLAGNPDLGPTIKTIGVSIGDSGLQTFTFDSTGTSHSNMGWITESFLYTATGTSIITFQSLTIGPTGNENFAAYGPALDNVSVTAVPEASTWAMMILGFVGVGFMAYRGRSQGVIRVA</sequence>
<evidence type="ECO:0000313" key="4">
    <source>
        <dbReference type="Proteomes" id="UP000050863"/>
    </source>
</evidence>
<feature type="domain" description="DUF642" evidence="2">
    <location>
        <begin position="27"/>
        <end position="189"/>
    </location>
</feature>
<dbReference type="InterPro" id="IPR027576">
    <property type="entry name" value="Choice_anch_C_dom"/>
</dbReference>
<evidence type="ECO:0000313" key="3">
    <source>
        <dbReference type="EMBL" id="KRQ94754.1"/>
    </source>
</evidence>
<dbReference type="Proteomes" id="UP000050863">
    <property type="component" value="Unassembled WGS sequence"/>
</dbReference>
<feature type="chain" id="PRO_5006442284" description="DUF642 domain-containing protein" evidence="1">
    <location>
        <begin position="26"/>
        <end position="224"/>
    </location>
</feature>
<keyword evidence="1" id="KW-0732">Signal</keyword>
<dbReference type="OrthoDB" id="8218339at2"/>
<dbReference type="Gene3D" id="2.60.120.260">
    <property type="entry name" value="Galactose-binding domain-like"/>
    <property type="match status" value="1"/>
</dbReference>
<gene>
    <name evidence="3" type="ORF">CQ12_04295</name>
</gene>
<dbReference type="SUPFAM" id="SSF49785">
    <property type="entry name" value="Galactose-binding domain-like"/>
    <property type="match status" value="1"/>
</dbReference>
<name>A0A0R3KPB0_9BRAD</name>
<dbReference type="InterPro" id="IPR006946">
    <property type="entry name" value="DGR2-like_dom"/>
</dbReference>
<organism evidence="3 4">
    <name type="scientific">Bradyrhizobium jicamae</name>
    <dbReference type="NCBI Taxonomy" id="280332"/>
    <lineage>
        <taxon>Bacteria</taxon>
        <taxon>Pseudomonadati</taxon>
        <taxon>Pseudomonadota</taxon>
        <taxon>Alphaproteobacteria</taxon>
        <taxon>Hyphomicrobiales</taxon>
        <taxon>Nitrobacteraceae</taxon>
        <taxon>Bradyrhizobium</taxon>
    </lineage>
</organism>
<evidence type="ECO:0000259" key="2">
    <source>
        <dbReference type="Pfam" id="PF04862"/>
    </source>
</evidence>
<accession>A0A0R3KPB0</accession>
<evidence type="ECO:0000256" key="1">
    <source>
        <dbReference type="SAM" id="SignalP"/>
    </source>
</evidence>
<dbReference type="Pfam" id="PF04862">
    <property type="entry name" value="DUF642"/>
    <property type="match status" value="1"/>
</dbReference>
<dbReference type="RefSeq" id="WP_057840226.1">
    <property type="nucleotide sequence ID" value="NZ_LLXZ01000215.1"/>
</dbReference>
<keyword evidence="4" id="KW-1185">Reference proteome</keyword>